<dbReference type="GO" id="GO:0003824">
    <property type="term" value="F:catalytic activity"/>
    <property type="evidence" value="ECO:0007669"/>
    <property type="project" value="UniProtKB-ARBA"/>
</dbReference>
<organism evidence="2 3">
    <name type="scientific">Mammaliicoccus sciuri</name>
    <name type="common">Staphylococcus sciuri</name>
    <dbReference type="NCBI Taxonomy" id="1296"/>
    <lineage>
        <taxon>Bacteria</taxon>
        <taxon>Bacillati</taxon>
        <taxon>Bacillota</taxon>
        <taxon>Bacilli</taxon>
        <taxon>Bacillales</taxon>
        <taxon>Staphylococcaceae</taxon>
        <taxon>Mammaliicoccus</taxon>
    </lineage>
</organism>
<dbReference type="AlphaFoldDB" id="A0AAI8DKV1"/>
<dbReference type="PANTHER" id="PTHR10885:SF0">
    <property type="entry name" value="ISOPENTENYL-DIPHOSPHATE DELTA-ISOMERASE"/>
    <property type="match status" value="1"/>
</dbReference>
<dbReference type="CDD" id="cd04693">
    <property type="entry name" value="NUDIX_Hydrolase"/>
    <property type="match status" value="1"/>
</dbReference>
<dbReference type="PROSITE" id="PS51462">
    <property type="entry name" value="NUDIX"/>
    <property type="match status" value="1"/>
</dbReference>
<dbReference type="Proteomes" id="UP000197058">
    <property type="component" value="Chromosome"/>
</dbReference>
<evidence type="ECO:0000313" key="2">
    <source>
        <dbReference type="EMBL" id="ASE35585.1"/>
    </source>
</evidence>
<feature type="domain" description="Nudix hydrolase" evidence="1">
    <location>
        <begin position="30"/>
        <end position="159"/>
    </location>
</feature>
<dbReference type="EMBL" id="CP022046">
    <property type="protein sequence ID" value="ASE35585.1"/>
    <property type="molecule type" value="Genomic_DNA"/>
</dbReference>
<name>A0AAI8DKV1_MAMSC</name>
<evidence type="ECO:0000259" key="1">
    <source>
        <dbReference type="PROSITE" id="PS51462"/>
    </source>
</evidence>
<dbReference type="PANTHER" id="PTHR10885">
    <property type="entry name" value="ISOPENTENYL-DIPHOSPHATE DELTA-ISOMERASE"/>
    <property type="match status" value="1"/>
</dbReference>
<reference evidence="3" key="1">
    <citation type="submission" date="2017-06" db="EMBL/GenBank/DDBJ databases">
        <title>FDA dAtabase for Regulatory Grade micrObial Sequences (FDA-ARGOS): Supporting development and validation of Infectious Disease Dx tests.</title>
        <authorList>
            <person name="Goldberg B."/>
            <person name="Campos J."/>
            <person name="Tallon L."/>
            <person name="Sadzewicz L."/>
            <person name="Sengamalay N."/>
            <person name="Ott S."/>
            <person name="Godinez A."/>
            <person name="Nagaraj S."/>
            <person name="Vavikolanu K."/>
            <person name="Nadendla S."/>
            <person name="George J."/>
            <person name="Geyer C."/>
            <person name="Sichtig H."/>
        </authorList>
    </citation>
    <scope>NUCLEOTIDE SEQUENCE [LARGE SCALE GENOMIC DNA]</scope>
    <source>
        <strain evidence="3">FDAARGOS_285</strain>
    </source>
</reference>
<dbReference type="Pfam" id="PF00293">
    <property type="entry name" value="NUDIX"/>
    <property type="match status" value="1"/>
</dbReference>
<gene>
    <name evidence="2" type="ORF">CEP64_00695</name>
</gene>
<dbReference type="InterPro" id="IPR015797">
    <property type="entry name" value="NUDIX_hydrolase-like_dom_sf"/>
</dbReference>
<dbReference type="SUPFAM" id="SSF55811">
    <property type="entry name" value="Nudix"/>
    <property type="match status" value="1"/>
</dbReference>
<proteinExistence type="predicted"/>
<evidence type="ECO:0000313" key="3">
    <source>
        <dbReference type="Proteomes" id="UP000197058"/>
    </source>
</evidence>
<dbReference type="Gene3D" id="3.90.79.10">
    <property type="entry name" value="Nucleoside Triphosphate Pyrophosphohydrolase"/>
    <property type="match status" value="1"/>
</dbReference>
<sequence>MRMENWDLYDENRQLLNETMTRGNEVPANRYHLVIHVCIINKQGQLLIQKRRDDKQGWPGKWDFSAGGSAVQGDTNRDAAERETYEELGIQLDLTNRRPHFTINFDDGYDDFFIVHQDINIEKLSFPTEEVQEVKWVTKYELLDMIKEGLFIPYRNSLIEFIFEMNIGLGTIRE</sequence>
<dbReference type="KEGG" id="sscu:CEP64_00695"/>
<accession>A0AAI8DKV1</accession>
<protein>
    <submittedName>
        <fullName evidence="2">NUDIX domain-containing protein</fullName>
    </submittedName>
</protein>
<dbReference type="InterPro" id="IPR000086">
    <property type="entry name" value="NUDIX_hydrolase_dom"/>
</dbReference>